<dbReference type="AlphaFoldDB" id="T2IZU9"/>
<organism evidence="1 2">
    <name type="scientific">Crocosphaera watsonii WH 0005</name>
    <dbReference type="NCBI Taxonomy" id="423472"/>
    <lineage>
        <taxon>Bacteria</taxon>
        <taxon>Bacillati</taxon>
        <taxon>Cyanobacteriota</taxon>
        <taxon>Cyanophyceae</taxon>
        <taxon>Oscillatoriophycideae</taxon>
        <taxon>Chroococcales</taxon>
        <taxon>Aphanothecaceae</taxon>
        <taxon>Crocosphaera</taxon>
    </lineage>
</organism>
<sequence length="45" mass="4858">MGRFLGAASTPPFLLYSNQLSIVRINVETDPPLTPLKTPSLRTGS</sequence>
<name>T2IZU9_CROWT</name>
<gene>
    <name evidence="1" type="ORF">CWATWH0005_1893</name>
</gene>
<comment type="caution">
    <text evidence="1">The sequence shown here is derived from an EMBL/GenBank/DDBJ whole genome shotgun (WGS) entry which is preliminary data.</text>
</comment>
<proteinExistence type="predicted"/>
<accession>T2IZU9</accession>
<reference evidence="1 2" key="1">
    <citation type="submission" date="2013-01" db="EMBL/GenBank/DDBJ databases">
        <authorList>
            <person name="Bench S."/>
        </authorList>
    </citation>
    <scope>NUCLEOTIDE SEQUENCE [LARGE SCALE GENOMIC DNA]</scope>
    <source>
        <strain evidence="1 2">WH 0005</strain>
    </source>
</reference>
<dbReference type="EMBL" id="CAQL01001046">
    <property type="protein sequence ID" value="CCQ58553.1"/>
    <property type="molecule type" value="Genomic_DNA"/>
</dbReference>
<reference evidence="1 2" key="2">
    <citation type="submission" date="2013-09" db="EMBL/GenBank/DDBJ databases">
        <title>Whole genome comparison of six Crocosphaera watsonii strains with differing phenotypes.</title>
        <authorList>
            <person name="Bench S.R."/>
            <person name="Heller P."/>
            <person name="Frank I."/>
            <person name="Arciniega M."/>
            <person name="Shilova I.N."/>
            <person name="Zehr J.P."/>
        </authorList>
    </citation>
    <scope>NUCLEOTIDE SEQUENCE [LARGE SCALE GENOMIC DNA]</scope>
    <source>
        <strain evidence="1 2">WH 0005</strain>
    </source>
</reference>
<evidence type="ECO:0000313" key="2">
    <source>
        <dbReference type="Proteomes" id="UP000017981"/>
    </source>
</evidence>
<protein>
    <submittedName>
        <fullName evidence="1">Uncharacterized protein</fullName>
    </submittedName>
</protein>
<dbReference type="Proteomes" id="UP000017981">
    <property type="component" value="Unassembled WGS sequence"/>
</dbReference>
<evidence type="ECO:0000313" key="1">
    <source>
        <dbReference type="EMBL" id="CCQ58553.1"/>
    </source>
</evidence>